<reference evidence="3 4" key="1">
    <citation type="submission" date="2020-10" db="EMBL/GenBank/DDBJ databases">
        <title>Draft genome and description of Brachybacterium epidermidis sp nov.</title>
        <authorList>
            <person name="Boxberger M."/>
            <person name="La Scola B."/>
        </authorList>
    </citation>
    <scope>NUCLEOTIDE SEQUENCE [LARGE SCALE GENOMIC DNA]</scope>
    <source>
        <strain evidence="3 4">Marseille-Q2903</strain>
    </source>
</reference>
<evidence type="ECO:0000256" key="1">
    <source>
        <dbReference type="ARBA" id="ARBA00022741"/>
    </source>
</evidence>
<sequence>MSREPVHFDQILGIARDVLHPHLDVVPAGTLLNRDLGSRVRLVVPTHAIDEGAASADIEHIAETLSIALAPHSYPADSMLLWENDLELARYGTHFFSLFDDTDTIQVADRLMHGSSWSQIAEVSEGAPRVVFFSVKGGVGRSTALSALAWDLSSRGQRVMTIDLDLESPGISAFLLPEDSQPSAGIVDWLVEDLVDNGDSLLPELYALSPATPGGEIVVVPAHGAAPGEYIAKLGRAWMSKGAGAEQETWEQRLGRLLEQLEDVHRPDVILIDSRSGLDDVASNAIASLGARLPLLFATDDQQSWRGYASLFEHWQRNGVVHDIRGRLQIVAALVPEEDAFAHAGRVRDAALNLFESALYDEVGAQETTGETFSFIENDEAAPHFPWAVRWNRGMRSLRSLSDGIGRLDPSALDHVFGPLLSGISTMLEADDESSSS</sequence>
<gene>
    <name evidence="3" type="ORF">IOE58_12485</name>
</gene>
<dbReference type="EMBL" id="JADEYR010000017">
    <property type="protein sequence ID" value="MBE9404963.1"/>
    <property type="molecule type" value="Genomic_DNA"/>
</dbReference>
<evidence type="ECO:0000256" key="2">
    <source>
        <dbReference type="ARBA" id="ARBA00022840"/>
    </source>
</evidence>
<dbReference type="NCBIfam" id="NF047398">
    <property type="entry name" value="AAA_KGGVGR"/>
    <property type="match status" value="1"/>
</dbReference>
<accession>A0ABR9W3C9</accession>
<dbReference type="Proteomes" id="UP000644727">
    <property type="component" value="Unassembled WGS sequence"/>
</dbReference>
<dbReference type="InterPro" id="IPR027417">
    <property type="entry name" value="P-loop_NTPase"/>
</dbReference>
<comment type="caution">
    <text evidence="3">The sequence shown here is derived from an EMBL/GenBank/DDBJ whole genome shotgun (WGS) entry which is preliminary data.</text>
</comment>
<keyword evidence="4" id="KW-1185">Reference proteome</keyword>
<dbReference type="RefSeq" id="WP_193866703.1">
    <property type="nucleotide sequence ID" value="NZ_JADEYR010000017.1"/>
</dbReference>
<dbReference type="PANTHER" id="PTHR13696:SF52">
    <property type="entry name" value="PARA FAMILY PROTEIN CT_582"/>
    <property type="match status" value="1"/>
</dbReference>
<protein>
    <submittedName>
        <fullName evidence="3">P-loop NTPase</fullName>
    </submittedName>
</protein>
<dbReference type="SUPFAM" id="SSF52540">
    <property type="entry name" value="P-loop containing nucleoside triphosphate hydrolases"/>
    <property type="match status" value="1"/>
</dbReference>
<dbReference type="InterPro" id="IPR033756">
    <property type="entry name" value="YlxH/NBP35"/>
</dbReference>
<dbReference type="Gene3D" id="3.40.50.300">
    <property type="entry name" value="P-loop containing nucleotide triphosphate hydrolases"/>
    <property type="match status" value="1"/>
</dbReference>
<keyword evidence="2" id="KW-0067">ATP-binding</keyword>
<keyword evidence="1" id="KW-0547">Nucleotide-binding</keyword>
<name>A0ABR9W3C9_9MICO</name>
<dbReference type="InterPro" id="IPR050678">
    <property type="entry name" value="DNA_Partitioning_ATPase"/>
</dbReference>
<proteinExistence type="predicted"/>
<dbReference type="PANTHER" id="PTHR13696">
    <property type="entry name" value="P-LOOP CONTAINING NUCLEOSIDE TRIPHOSPHATE HYDROLASE"/>
    <property type="match status" value="1"/>
</dbReference>
<organism evidence="3 4">
    <name type="scientific">Brachybacterium epidermidis</name>
    <dbReference type="NCBI Taxonomy" id="2781983"/>
    <lineage>
        <taxon>Bacteria</taxon>
        <taxon>Bacillati</taxon>
        <taxon>Actinomycetota</taxon>
        <taxon>Actinomycetes</taxon>
        <taxon>Micrococcales</taxon>
        <taxon>Dermabacteraceae</taxon>
        <taxon>Brachybacterium</taxon>
    </lineage>
</organism>
<evidence type="ECO:0000313" key="3">
    <source>
        <dbReference type="EMBL" id="MBE9404963.1"/>
    </source>
</evidence>
<evidence type="ECO:0000313" key="4">
    <source>
        <dbReference type="Proteomes" id="UP000644727"/>
    </source>
</evidence>
<dbReference type="Pfam" id="PF10609">
    <property type="entry name" value="ParA"/>
    <property type="match status" value="1"/>
</dbReference>